<gene>
    <name evidence="1" type="ORF">MUN88_04215</name>
</gene>
<sequence length="85" mass="9185">MIGVLFTGTSSGAILGASLYLDGLNKERIADDIADQSESGPVHFTVSDGLYGEHYGNASYWDGTYINTDSEADGTIQLVDYQFLR</sequence>
<keyword evidence="2" id="KW-1185">Reference proteome</keyword>
<dbReference type="EMBL" id="CP095072">
    <property type="protein sequence ID" value="UOQ49332.1"/>
    <property type="molecule type" value="Genomic_DNA"/>
</dbReference>
<evidence type="ECO:0000313" key="1">
    <source>
        <dbReference type="EMBL" id="UOQ49332.1"/>
    </source>
</evidence>
<reference evidence="1 2" key="1">
    <citation type="submission" date="2022-04" db="EMBL/GenBank/DDBJ databases">
        <title>Gracilibacillus sp. isolated from saltern.</title>
        <authorList>
            <person name="Won M."/>
            <person name="Lee C.-M."/>
            <person name="Woen H.-Y."/>
            <person name="Kwon S.-W."/>
        </authorList>
    </citation>
    <scope>NUCLEOTIDE SEQUENCE [LARGE SCALE GENOMIC DNA]</scope>
    <source>
        <strain evidence="1 2">SSWR10-1</strain>
    </source>
</reference>
<accession>A0ABY4EZI4</accession>
<proteinExistence type="predicted"/>
<organism evidence="1 2">
    <name type="scientific">Gracilibacillus caseinilyticus</name>
    <dbReference type="NCBI Taxonomy" id="2932256"/>
    <lineage>
        <taxon>Bacteria</taxon>
        <taxon>Bacillati</taxon>
        <taxon>Bacillota</taxon>
        <taxon>Bacilli</taxon>
        <taxon>Bacillales</taxon>
        <taxon>Bacillaceae</taxon>
        <taxon>Gracilibacillus</taxon>
    </lineage>
</organism>
<evidence type="ECO:0000313" key="2">
    <source>
        <dbReference type="Proteomes" id="UP000831782"/>
    </source>
</evidence>
<dbReference type="Proteomes" id="UP000831782">
    <property type="component" value="Chromosome"/>
</dbReference>
<protein>
    <submittedName>
        <fullName evidence="1">Uncharacterized protein</fullName>
    </submittedName>
</protein>
<dbReference type="RefSeq" id="WP_244721244.1">
    <property type="nucleotide sequence ID" value="NZ_CP095072.1"/>
</dbReference>
<name>A0ABY4EZI4_9BACI</name>